<dbReference type="AlphaFoldDB" id="A0A505DQ54"/>
<dbReference type="Pfam" id="PF07110">
    <property type="entry name" value="EthD"/>
    <property type="match status" value="1"/>
</dbReference>
<dbReference type="Gene3D" id="3.30.70.100">
    <property type="match status" value="1"/>
</dbReference>
<gene>
    <name evidence="3" type="ORF">FGD71_004075</name>
</gene>
<keyword evidence="4" id="KW-1185">Reference proteome</keyword>
<proteinExistence type="predicted"/>
<feature type="compositionally biased region" description="Basic and acidic residues" evidence="1">
    <location>
        <begin position="138"/>
        <end position="186"/>
    </location>
</feature>
<sequence>MRKYVQNHVLNGAYGALGDVGYQVTLRRDSVTELYFDDLESMGQTFADPYAHELVGPAASPSCTHPINDPRPVPRGPAVHAAHGRLREVFTGKRAGKTLEAITHSDRPRVSDPLSPSNRPLGPHHQEEPVSYPPTAHPRGEARRREEAVEPPAYRRDLRFHPLHDRDERGRSAGDQSRKDCRQTGL</sequence>
<dbReference type="EMBL" id="VCHX02000047">
    <property type="protein sequence ID" value="TPQ23411.1"/>
    <property type="molecule type" value="Genomic_DNA"/>
</dbReference>
<name>A0A505DQ54_9ACTN</name>
<organism evidence="3 4">
    <name type="scientific">Streptomyces sporangiiformans</name>
    <dbReference type="NCBI Taxonomy" id="2315329"/>
    <lineage>
        <taxon>Bacteria</taxon>
        <taxon>Bacillati</taxon>
        <taxon>Actinomycetota</taxon>
        <taxon>Actinomycetes</taxon>
        <taxon>Kitasatosporales</taxon>
        <taxon>Streptomycetaceae</taxon>
        <taxon>Streptomyces</taxon>
    </lineage>
</organism>
<reference evidence="3 4" key="1">
    <citation type="submission" date="2019-06" db="EMBL/GenBank/DDBJ databases">
        <title>Streptomyces sporangiiformans sp. nov., a novel actinomycete isolated from soil in Mount Song.</title>
        <authorList>
            <person name="Han L."/>
        </authorList>
    </citation>
    <scope>NUCLEOTIDE SEQUENCE [LARGE SCALE GENOMIC DNA]</scope>
    <source>
        <strain evidence="3 4">NEAU-SSA 1</strain>
    </source>
</reference>
<evidence type="ECO:0000259" key="2">
    <source>
        <dbReference type="Pfam" id="PF07110"/>
    </source>
</evidence>
<feature type="region of interest" description="Disordered" evidence="1">
    <location>
        <begin position="91"/>
        <end position="186"/>
    </location>
</feature>
<comment type="caution">
    <text evidence="3">The sequence shown here is derived from an EMBL/GenBank/DDBJ whole genome shotgun (WGS) entry which is preliminary data.</text>
</comment>
<evidence type="ECO:0000256" key="1">
    <source>
        <dbReference type="SAM" id="MobiDB-lite"/>
    </source>
</evidence>
<accession>A0A505DQ54</accession>
<feature type="domain" description="EthD" evidence="2">
    <location>
        <begin position="2"/>
        <end position="56"/>
    </location>
</feature>
<dbReference type="GO" id="GO:0016491">
    <property type="term" value="F:oxidoreductase activity"/>
    <property type="evidence" value="ECO:0007669"/>
    <property type="project" value="InterPro"/>
</dbReference>
<dbReference type="Proteomes" id="UP000317378">
    <property type="component" value="Unassembled WGS sequence"/>
</dbReference>
<evidence type="ECO:0000313" key="4">
    <source>
        <dbReference type="Proteomes" id="UP000317378"/>
    </source>
</evidence>
<dbReference type="InterPro" id="IPR009799">
    <property type="entry name" value="EthD_dom"/>
</dbReference>
<protein>
    <recommendedName>
        <fullName evidence="2">EthD domain-containing protein</fullName>
    </recommendedName>
</protein>
<evidence type="ECO:0000313" key="3">
    <source>
        <dbReference type="EMBL" id="TPQ23411.1"/>
    </source>
</evidence>